<feature type="transmembrane region" description="Helical" evidence="7">
    <location>
        <begin position="122"/>
        <end position="148"/>
    </location>
</feature>
<name>A0A0P6XQY6_9CHLR</name>
<dbReference type="STRING" id="1134406.ADN00_03880"/>
<dbReference type="PROSITE" id="PS50928">
    <property type="entry name" value="ABC_TM1"/>
    <property type="match status" value="1"/>
</dbReference>
<dbReference type="GO" id="GO:0005886">
    <property type="term" value="C:plasma membrane"/>
    <property type="evidence" value="ECO:0007669"/>
    <property type="project" value="UniProtKB-SubCell"/>
</dbReference>
<dbReference type="InterPro" id="IPR000515">
    <property type="entry name" value="MetI-like"/>
</dbReference>
<dbReference type="PANTHER" id="PTHR43744">
    <property type="entry name" value="ABC TRANSPORTER PERMEASE PROTEIN MG189-RELATED-RELATED"/>
    <property type="match status" value="1"/>
</dbReference>
<keyword evidence="10" id="KW-1185">Reference proteome</keyword>
<reference evidence="9 10" key="1">
    <citation type="submission" date="2015-07" db="EMBL/GenBank/DDBJ databases">
        <title>Genome sequence of Ornatilinea apprima DSM 23815.</title>
        <authorList>
            <person name="Hemp J."/>
            <person name="Ward L.M."/>
            <person name="Pace L.A."/>
            <person name="Fischer W.W."/>
        </authorList>
    </citation>
    <scope>NUCLEOTIDE SEQUENCE [LARGE SCALE GENOMIC DNA]</scope>
    <source>
        <strain evidence="9 10">P3M-1</strain>
    </source>
</reference>
<evidence type="ECO:0000256" key="3">
    <source>
        <dbReference type="ARBA" id="ARBA00022475"/>
    </source>
</evidence>
<evidence type="ECO:0000256" key="7">
    <source>
        <dbReference type="RuleBase" id="RU363032"/>
    </source>
</evidence>
<keyword evidence="2 7" id="KW-0813">Transport</keyword>
<accession>A0A0P6XQY6</accession>
<feature type="transmembrane region" description="Helical" evidence="7">
    <location>
        <begin position="234"/>
        <end position="259"/>
    </location>
</feature>
<comment type="caution">
    <text evidence="9">The sequence shown here is derived from an EMBL/GenBank/DDBJ whole genome shotgun (WGS) entry which is preliminary data.</text>
</comment>
<evidence type="ECO:0000256" key="5">
    <source>
        <dbReference type="ARBA" id="ARBA00022989"/>
    </source>
</evidence>
<gene>
    <name evidence="9" type="ORF">ADN00_03880</name>
</gene>
<dbReference type="Proteomes" id="UP000050417">
    <property type="component" value="Unassembled WGS sequence"/>
</dbReference>
<dbReference type="Pfam" id="PF00528">
    <property type="entry name" value="BPD_transp_1"/>
    <property type="match status" value="1"/>
</dbReference>
<feature type="transmembrane region" description="Helical" evidence="7">
    <location>
        <begin position="295"/>
        <end position="314"/>
    </location>
</feature>
<dbReference type="SUPFAM" id="SSF161098">
    <property type="entry name" value="MetI-like"/>
    <property type="match status" value="1"/>
</dbReference>
<evidence type="ECO:0000259" key="8">
    <source>
        <dbReference type="PROSITE" id="PS50928"/>
    </source>
</evidence>
<dbReference type="InterPro" id="IPR035906">
    <property type="entry name" value="MetI-like_sf"/>
</dbReference>
<dbReference type="EMBL" id="LGCL01000015">
    <property type="protein sequence ID" value="KPL79229.1"/>
    <property type="molecule type" value="Genomic_DNA"/>
</dbReference>
<dbReference type="Gene3D" id="1.10.3720.10">
    <property type="entry name" value="MetI-like"/>
    <property type="match status" value="1"/>
</dbReference>
<evidence type="ECO:0000256" key="2">
    <source>
        <dbReference type="ARBA" id="ARBA00022448"/>
    </source>
</evidence>
<comment type="subcellular location">
    <subcellularLocation>
        <location evidence="1 7">Cell membrane</location>
        <topology evidence="1 7">Multi-pass membrane protein</topology>
    </subcellularLocation>
</comment>
<protein>
    <submittedName>
        <fullName evidence="9">ABC transporter permease</fullName>
    </submittedName>
</protein>
<keyword evidence="6 7" id="KW-0472">Membrane</keyword>
<keyword evidence="5 7" id="KW-1133">Transmembrane helix</keyword>
<evidence type="ECO:0000313" key="10">
    <source>
        <dbReference type="Proteomes" id="UP000050417"/>
    </source>
</evidence>
<comment type="similarity">
    <text evidence="7">Belongs to the binding-protein-dependent transport system permease family.</text>
</comment>
<dbReference type="AlphaFoldDB" id="A0A0P6XQY6"/>
<dbReference type="GO" id="GO:0055085">
    <property type="term" value="P:transmembrane transport"/>
    <property type="evidence" value="ECO:0007669"/>
    <property type="project" value="InterPro"/>
</dbReference>
<evidence type="ECO:0000256" key="1">
    <source>
        <dbReference type="ARBA" id="ARBA00004651"/>
    </source>
</evidence>
<feature type="transmembrane region" description="Helical" evidence="7">
    <location>
        <begin position="160"/>
        <end position="182"/>
    </location>
</feature>
<evidence type="ECO:0000256" key="4">
    <source>
        <dbReference type="ARBA" id="ARBA00022692"/>
    </source>
</evidence>
<dbReference type="CDD" id="cd06261">
    <property type="entry name" value="TM_PBP2"/>
    <property type="match status" value="1"/>
</dbReference>
<organism evidence="9 10">
    <name type="scientific">Ornatilinea apprima</name>
    <dbReference type="NCBI Taxonomy" id="1134406"/>
    <lineage>
        <taxon>Bacteria</taxon>
        <taxon>Bacillati</taxon>
        <taxon>Chloroflexota</taxon>
        <taxon>Anaerolineae</taxon>
        <taxon>Anaerolineales</taxon>
        <taxon>Anaerolineaceae</taxon>
        <taxon>Ornatilinea</taxon>
    </lineage>
</organism>
<sequence length="329" mass="37424">MLLLGYISPFIYTLSTSLKDKEQISLPNSPLYPARPAKMEFEGKEYEVYRVPQPDGSLKDMAIIEKGRKTSTFIDAHDPNATPYVWEGKYRSLEPVWDFSPNWSNYPDVWKLEGKNFTFGKIILNTFLIAVIGIVGTVFSCVAVAYGFSRFRFPLKNTLFLVLIATIFLPRTVVTVPLYAFFVRIGWVGSWLPLVVPHFFANAYNVFWLRQYFMTIPREMDEAAMIDGAGPLRTLFAVILPQAWPALVTVTLSHMVFAWKDFFEPLIYLSTKPELQPISVAIQQFNALYGQQPQLIQSAAVLGLVVPVLIFFLAQRVFMQGMVFTGVDK</sequence>
<feature type="transmembrane region" description="Helical" evidence="7">
    <location>
        <begin position="194"/>
        <end position="213"/>
    </location>
</feature>
<keyword evidence="4 7" id="KW-0812">Transmembrane</keyword>
<feature type="domain" description="ABC transmembrane type-1" evidence="8">
    <location>
        <begin position="123"/>
        <end position="314"/>
    </location>
</feature>
<dbReference type="PANTHER" id="PTHR43744:SF6">
    <property type="entry name" value="ABC TRANSPORTER PERMEASE PROTEIN YESQ-RELATED"/>
    <property type="match status" value="1"/>
</dbReference>
<keyword evidence="3" id="KW-1003">Cell membrane</keyword>
<proteinExistence type="inferred from homology"/>
<evidence type="ECO:0000313" key="9">
    <source>
        <dbReference type="EMBL" id="KPL79229.1"/>
    </source>
</evidence>
<evidence type="ECO:0000256" key="6">
    <source>
        <dbReference type="ARBA" id="ARBA00023136"/>
    </source>
</evidence>